<keyword evidence="1" id="KW-0472">Membrane</keyword>
<keyword evidence="1" id="KW-0812">Transmembrane</keyword>
<feature type="transmembrane region" description="Helical" evidence="1">
    <location>
        <begin position="210"/>
        <end position="228"/>
    </location>
</feature>
<accession>A0A0Q4B6J3</accession>
<evidence type="ECO:0000313" key="3">
    <source>
        <dbReference type="Proteomes" id="UP000054172"/>
    </source>
</evidence>
<dbReference type="Proteomes" id="UP000054172">
    <property type="component" value="Unassembled WGS sequence"/>
</dbReference>
<feature type="transmembrane region" description="Helical" evidence="1">
    <location>
        <begin position="111"/>
        <end position="133"/>
    </location>
</feature>
<dbReference type="AlphaFoldDB" id="A0A0Q4B6J3"/>
<name>A0A0Q4B6J3_9BACT</name>
<dbReference type="PATRIC" id="fig|1702214.3.peg.2103"/>
<keyword evidence="3" id="KW-1185">Reference proteome</keyword>
<organism evidence="2 3">
    <name type="scientific">Candidatus [Bacteroides] periocalifornicus</name>
    <dbReference type="NCBI Taxonomy" id="1702214"/>
    <lineage>
        <taxon>Bacteria</taxon>
        <taxon>Pseudomonadati</taxon>
        <taxon>Bacteroidota</taxon>
    </lineage>
</organism>
<evidence type="ECO:0000256" key="1">
    <source>
        <dbReference type="SAM" id="Phobius"/>
    </source>
</evidence>
<protein>
    <submittedName>
        <fullName evidence="2">Uncharacterized protein</fullName>
    </submittedName>
</protein>
<keyword evidence="1" id="KW-1133">Transmembrane helix</keyword>
<dbReference type="EMBL" id="LIIK01000055">
    <property type="protein sequence ID" value="KQM08215.1"/>
    <property type="molecule type" value="Genomic_DNA"/>
</dbReference>
<evidence type="ECO:0000313" key="2">
    <source>
        <dbReference type="EMBL" id="KQM08215.1"/>
    </source>
</evidence>
<sequence>MSGVFLLLSVLALLKLLVEEGQRAQWVLRLAHAGIYVLFLALIHPWTLQVSKLWVDSTLNTPLQLGNVTLLVMLDVMLVMAAATAQNRWPTRHEYHYYGLMYCARVVGQRLAIFIPPVLAFPALFYVRVVLLFELPGMSFWLVTGAMMLATAALVLLAPWVVRWLRWGNEVVVLLCLTTLAIVVMAYMFAPQSRVVAPSVGNGWATLLQAGLLVLLLIAGGGIGYLLYRAGARWKRGRIM</sequence>
<feature type="transmembrane region" description="Helical" evidence="1">
    <location>
        <begin position="63"/>
        <end position="83"/>
    </location>
</feature>
<feature type="transmembrane region" description="Helical" evidence="1">
    <location>
        <begin position="171"/>
        <end position="190"/>
    </location>
</feature>
<proteinExistence type="predicted"/>
<dbReference type="STRING" id="1702214.AL399_08595"/>
<gene>
    <name evidence="2" type="ORF">AL399_08595</name>
</gene>
<feature type="transmembrane region" description="Helical" evidence="1">
    <location>
        <begin position="139"/>
        <end position="162"/>
    </location>
</feature>
<reference evidence="2" key="1">
    <citation type="submission" date="2015-08" db="EMBL/GenBank/DDBJ databases">
        <title>Candidatus Bacteriodes Periocalifornicus.</title>
        <authorList>
            <person name="McLean J.S."/>
            <person name="Kelley S."/>
        </authorList>
    </citation>
    <scope>NUCLEOTIDE SEQUENCE [LARGE SCALE GENOMIC DNA]</scope>
    <source>
        <strain evidence="2">12B</strain>
    </source>
</reference>
<comment type="caution">
    <text evidence="2">The sequence shown here is derived from an EMBL/GenBank/DDBJ whole genome shotgun (WGS) entry which is preliminary data.</text>
</comment>